<protein>
    <submittedName>
        <fullName evidence="2">Uncharacterized protein</fullName>
    </submittedName>
</protein>
<dbReference type="EMBL" id="JAPDRK010000004">
    <property type="protein sequence ID" value="KAJ9613428.1"/>
    <property type="molecule type" value="Genomic_DNA"/>
</dbReference>
<evidence type="ECO:0000313" key="3">
    <source>
        <dbReference type="Proteomes" id="UP001172673"/>
    </source>
</evidence>
<comment type="caution">
    <text evidence="2">The sequence shown here is derived from an EMBL/GenBank/DDBJ whole genome shotgun (WGS) entry which is preliminary data.</text>
</comment>
<reference evidence="2" key="1">
    <citation type="submission" date="2022-10" db="EMBL/GenBank/DDBJ databases">
        <title>Culturing micro-colonial fungi from biological soil crusts in the Mojave desert and describing Neophaeococcomyces mojavensis, and introducing the new genera and species Taxawa tesnikishii.</title>
        <authorList>
            <person name="Kurbessoian T."/>
            <person name="Stajich J.E."/>
        </authorList>
    </citation>
    <scope>NUCLEOTIDE SEQUENCE</scope>
    <source>
        <strain evidence="2">TK_41</strain>
    </source>
</reference>
<proteinExistence type="predicted"/>
<gene>
    <name evidence="2" type="ORF">H2200_003370</name>
</gene>
<evidence type="ECO:0000313" key="2">
    <source>
        <dbReference type="EMBL" id="KAJ9613428.1"/>
    </source>
</evidence>
<accession>A0AA39CMP0</accession>
<evidence type="ECO:0000256" key="1">
    <source>
        <dbReference type="SAM" id="MobiDB-lite"/>
    </source>
</evidence>
<dbReference type="Proteomes" id="UP001172673">
    <property type="component" value="Unassembled WGS sequence"/>
</dbReference>
<organism evidence="2 3">
    <name type="scientific">Cladophialophora chaetospira</name>
    <dbReference type="NCBI Taxonomy" id="386627"/>
    <lineage>
        <taxon>Eukaryota</taxon>
        <taxon>Fungi</taxon>
        <taxon>Dikarya</taxon>
        <taxon>Ascomycota</taxon>
        <taxon>Pezizomycotina</taxon>
        <taxon>Eurotiomycetes</taxon>
        <taxon>Chaetothyriomycetidae</taxon>
        <taxon>Chaetothyriales</taxon>
        <taxon>Herpotrichiellaceae</taxon>
        <taxon>Cladophialophora</taxon>
    </lineage>
</organism>
<sequence length="343" mass="38770">MANEKVKRSVFIPVSGFFIMFLLRTAAEDKVEIQWSEGGRERTETYYRIECWFGTLKEDKESIEALGKTLIFVAHEYIDADFAKLPILKENHLTTSSLNLSKDPSSYGIFQLNHRFHYGTNGVFVNKKPTWVWIVYHPALGGGTTPKTFQHRFVRSPVIKNADSLLKSIKKAKDPFTRGFLGNVVGSLALKLSAKLATGMGHELNSFEDPVQPDGQELLDTSRVELEVQDPKQEELELLKVEAVQVQIEQFMSNTMESPDLSLEEKARRQEGLRGRIENFPNVYDHQALDEWLTSQSVWLTGLDEESVRSPSQKEGANPENSGPKNGVHIGLPFTRATQSFPK</sequence>
<feature type="compositionally biased region" description="Polar residues" evidence="1">
    <location>
        <begin position="309"/>
        <end position="324"/>
    </location>
</feature>
<dbReference type="AlphaFoldDB" id="A0AA39CMP0"/>
<name>A0AA39CMP0_9EURO</name>
<feature type="region of interest" description="Disordered" evidence="1">
    <location>
        <begin position="304"/>
        <end position="343"/>
    </location>
</feature>
<keyword evidence="3" id="KW-1185">Reference proteome</keyword>